<sequence length="141" mass="15403">MANVRCYSRLRDDENVPDHGGCDRVQAKYRASVVTLTASLLLGGLTAVAPTASAVGASACRFDSPDVNFKVRTSGATFRTGPGKRYRVIGTLYRGDSFRYFCRTGGVHDFKKSWSYGKITKRTSSGIPAGTKGWVYSKYLD</sequence>
<name>A0ABU2XES4_9ACTN</name>
<gene>
    <name evidence="2" type="ORF">RND15_14925</name>
</gene>
<dbReference type="Pfam" id="PF08239">
    <property type="entry name" value="SH3_3"/>
    <property type="match status" value="1"/>
</dbReference>
<dbReference type="Gene3D" id="2.30.30.40">
    <property type="entry name" value="SH3 Domains"/>
    <property type="match status" value="1"/>
</dbReference>
<evidence type="ECO:0000313" key="3">
    <source>
        <dbReference type="Proteomes" id="UP001180754"/>
    </source>
</evidence>
<keyword evidence="3" id="KW-1185">Reference proteome</keyword>
<dbReference type="Proteomes" id="UP001180754">
    <property type="component" value="Unassembled WGS sequence"/>
</dbReference>
<accession>A0ABU2XES4</accession>
<feature type="domain" description="SH3b" evidence="1">
    <location>
        <begin position="64"/>
        <end position="141"/>
    </location>
</feature>
<reference evidence="2" key="1">
    <citation type="submission" date="2024-05" db="EMBL/GenBank/DDBJ databases">
        <title>30 novel species of actinomycetes from the DSMZ collection.</title>
        <authorList>
            <person name="Nouioui I."/>
        </authorList>
    </citation>
    <scope>NUCLEOTIDE SEQUENCE</scope>
    <source>
        <strain evidence="2">DSM 41529</strain>
    </source>
</reference>
<dbReference type="EMBL" id="JAVRFD010000006">
    <property type="protein sequence ID" value="MDT0543986.1"/>
    <property type="molecule type" value="Genomic_DNA"/>
</dbReference>
<comment type="caution">
    <text evidence="2">The sequence shown here is derived from an EMBL/GenBank/DDBJ whole genome shotgun (WGS) entry which is preliminary data.</text>
</comment>
<dbReference type="InterPro" id="IPR003646">
    <property type="entry name" value="SH3-like_bac-type"/>
</dbReference>
<protein>
    <submittedName>
        <fullName evidence="2">SH3 domain-containing protein</fullName>
    </submittedName>
</protein>
<dbReference type="RefSeq" id="WP_311724398.1">
    <property type="nucleotide sequence ID" value="NZ_JAVRFD010000006.1"/>
</dbReference>
<organism evidence="2 3">
    <name type="scientific">Streptomyces lonegramiae</name>
    <dbReference type="NCBI Taxonomy" id="3075524"/>
    <lineage>
        <taxon>Bacteria</taxon>
        <taxon>Bacillati</taxon>
        <taxon>Actinomycetota</taxon>
        <taxon>Actinomycetes</taxon>
        <taxon>Kitasatosporales</taxon>
        <taxon>Streptomycetaceae</taxon>
        <taxon>Streptomyces</taxon>
    </lineage>
</organism>
<evidence type="ECO:0000259" key="1">
    <source>
        <dbReference type="PROSITE" id="PS51781"/>
    </source>
</evidence>
<dbReference type="PROSITE" id="PS51781">
    <property type="entry name" value="SH3B"/>
    <property type="match status" value="1"/>
</dbReference>
<proteinExistence type="predicted"/>
<evidence type="ECO:0000313" key="2">
    <source>
        <dbReference type="EMBL" id="MDT0543986.1"/>
    </source>
</evidence>